<dbReference type="EMBL" id="FMIK01000039">
    <property type="protein sequence ID" value="SCL98031.1"/>
    <property type="molecule type" value="Genomic_DNA"/>
</dbReference>
<evidence type="ECO:0000256" key="3">
    <source>
        <dbReference type="ARBA" id="ARBA00023125"/>
    </source>
</evidence>
<organism evidence="6 7">
    <name type="scientific">Bacillus cytotoxicus</name>
    <dbReference type="NCBI Taxonomy" id="580165"/>
    <lineage>
        <taxon>Bacteria</taxon>
        <taxon>Bacillati</taxon>
        <taxon>Bacillota</taxon>
        <taxon>Bacilli</taxon>
        <taxon>Bacillales</taxon>
        <taxon>Bacillaceae</taxon>
        <taxon>Bacillus</taxon>
        <taxon>Bacillus cereus group</taxon>
    </lineage>
</organism>
<keyword evidence="2" id="KW-0731">Sigma factor</keyword>
<evidence type="ECO:0000256" key="2">
    <source>
        <dbReference type="ARBA" id="ARBA00023082"/>
    </source>
</evidence>
<dbReference type="Pfam" id="PF04542">
    <property type="entry name" value="Sigma70_r2"/>
    <property type="match status" value="1"/>
</dbReference>
<dbReference type="RefSeq" id="WP_012095051.1">
    <property type="nucleotide sequence ID" value="NZ_CP024101.1"/>
</dbReference>
<comment type="caution">
    <text evidence="6">The sequence shown here is derived from an EMBL/GenBank/DDBJ whole genome shotgun (WGS) entry which is preliminary data.</text>
</comment>
<dbReference type="PANTHER" id="PTHR30385:SF7">
    <property type="entry name" value="RNA POLYMERASE SIGMA FACTOR FLIA"/>
    <property type="match status" value="1"/>
</dbReference>
<dbReference type="InterPro" id="IPR014284">
    <property type="entry name" value="RNA_pol_sigma-70_dom"/>
</dbReference>
<protein>
    <submittedName>
        <fullName evidence="6">Sporulation sigma factor SigF</fullName>
    </submittedName>
</protein>
<evidence type="ECO:0000256" key="1">
    <source>
        <dbReference type="ARBA" id="ARBA00023015"/>
    </source>
</evidence>
<dbReference type="Proteomes" id="UP000242164">
    <property type="component" value="Unassembled WGS sequence"/>
</dbReference>
<dbReference type="SUPFAM" id="SSF88946">
    <property type="entry name" value="Sigma2 domain of RNA polymerase sigma factors"/>
    <property type="match status" value="1"/>
</dbReference>
<proteinExistence type="predicted"/>
<accession>A0AAX2CK79</accession>
<dbReference type="GO" id="GO:0003677">
    <property type="term" value="F:DNA binding"/>
    <property type="evidence" value="ECO:0007669"/>
    <property type="project" value="UniProtKB-KW"/>
</dbReference>
<keyword evidence="4" id="KW-0804">Transcription</keyword>
<evidence type="ECO:0000259" key="5">
    <source>
        <dbReference type="Pfam" id="PF04542"/>
    </source>
</evidence>
<evidence type="ECO:0000313" key="6">
    <source>
        <dbReference type="EMBL" id="SCL98031.1"/>
    </source>
</evidence>
<name>A0AAX2CK79_9BACI</name>
<dbReference type="PANTHER" id="PTHR30385">
    <property type="entry name" value="SIGMA FACTOR F FLAGELLAR"/>
    <property type="match status" value="1"/>
</dbReference>
<keyword evidence="3" id="KW-0238">DNA-binding</keyword>
<dbReference type="GO" id="GO:0016987">
    <property type="term" value="F:sigma factor activity"/>
    <property type="evidence" value="ECO:0007669"/>
    <property type="project" value="UniProtKB-KW"/>
</dbReference>
<dbReference type="Gene3D" id="1.10.1740.10">
    <property type="match status" value="1"/>
</dbReference>
<dbReference type="InterPro" id="IPR013325">
    <property type="entry name" value="RNA_pol_sigma_r2"/>
</dbReference>
<gene>
    <name evidence="6" type="ORF">BCB44BAC_02949</name>
</gene>
<dbReference type="NCBIfam" id="TIGR02937">
    <property type="entry name" value="sigma70-ECF"/>
    <property type="match status" value="1"/>
</dbReference>
<sequence length="242" mass="27755">MTELIDVKALSDEEFIQKYEKFVFHFIHKKYGHRLQAIKDDTGLEFEDLVQCGMIALIKAREQFKPEMGFKFLTFAVPKIIGEIGNEIWKTQKLKIERTVYYAKGKILKNKLSEESVDHISETLDIDPKLVEAAQDYQPGTFSIDKVFYPDDNGEGGEITLEKQLEDESVDVESTVENKVILHSFFDTLQHSELVVWDMHSKGTRQENIGKRIGKSQVQVSRILGRINKRATAFGQKQGIAK</sequence>
<keyword evidence="1" id="KW-0805">Transcription regulation</keyword>
<dbReference type="GO" id="GO:0006352">
    <property type="term" value="P:DNA-templated transcription initiation"/>
    <property type="evidence" value="ECO:0007669"/>
    <property type="project" value="InterPro"/>
</dbReference>
<dbReference type="GeneID" id="33897861"/>
<reference evidence="6 7" key="1">
    <citation type="submission" date="2016-08" db="EMBL/GenBank/DDBJ databases">
        <authorList>
            <person name="Loux V."/>
            <person name="Rue O."/>
        </authorList>
    </citation>
    <scope>NUCLEOTIDE SEQUENCE [LARGE SCALE GENOMIC DNA]</scope>
    <source>
        <strain evidence="6 7">AFSSA_08CEB44bac</strain>
    </source>
</reference>
<evidence type="ECO:0000256" key="4">
    <source>
        <dbReference type="ARBA" id="ARBA00023163"/>
    </source>
</evidence>
<dbReference type="InterPro" id="IPR007627">
    <property type="entry name" value="RNA_pol_sigma70_r2"/>
</dbReference>
<feature type="domain" description="RNA polymerase sigma-70 region 2" evidence="5">
    <location>
        <begin position="16"/>
        <end position="88"/>
    </location>
</feature>
<dbReference type="AlphaFoldDB" id="A0AAX2CK79"/>
<evidence type="ECO:0000313" key="7">
    <source>
        <dbReference type="Proteomes" id="UP000242164"/>
    </source>
</evidence>